<evidence type="ECO:0000259" key="2">
    <source>
        <dbReference type="Pfam" id="PF14432"/>
    </source>
</evidence>
<dbReference type="GO" id="GO:0008270">
    <property type="term" value="F:zinc ion binding"/>
    <property type="evidence" value="ECO:0007669"/>
    <property type="project" value="InterPro"/>
</dbReference>
<protein>
    <submittedName>
        <fullName evidence="3">Putative DYW domain-containing protein</fullName>
    </submittedName>
</protein>
<comment type="caution">
    <text evidence="3">The sequence shown here is derived from an EMBL/GenBank/DDBJ whole genome shotgun (WGS) entry which is preliminary data.</text>
</comment>
<dbReference type="AlphaFoldDB" id="A0A396JDQ2"/>
<name>A0A396JDQ2_MEDTR</name>
<accession>A0A396JDQ2</accession>
<dbReference type="EMBL" id="PSQE01000002">
    <property type="protein sequence ID" value="RHN75442.1"/>
    <property type="molecule type" value="Genomic_DNA"/>
</dbReference>
<proteinExistence type="inferred from homology"/>
<feature type="domain" description="DYW" evidence="2">
    <location>
        <begin position="1"/>
        <end position="64"/>
    </location>
</feature>
<evidence type="ECO:0000313" key="3">
    <source>
        <dbReference type="EMBL" id="RHN75442.1"/>
    </source>
</evidence>
<sequence length="64" mass="7545">MALAFELLSIPQEIPSYTVRNLRIYYDCHTFVQLVSKVYNGGVIIRHDCFHNFHKGFSSCTNYW</sequence>
<gene>
    <name evidence="3" type="ORF">MtrunA17_Chr2g0321311</name>
</gene>
<reference evidence="3" key="1">
    <citation type="journal article" date="2018" name="Nat. Plants">
        <title>Whole-genome landscape of Medicago truncatula symbiotic genes.</title>
        <authorList>
            <person name="Pecrix Y."/>
            <person name="Gamas P."/>
            <person name="Carrere S."/>
        </authorList>
    </citation>
    <scope>NUCLEOTIDE SEQUENCE</scope>
    <source>
        <tissue evidence="3">Leaves</tissue>
    </source>
</reference>
<dbReference type="InterPro" id="IPR032867">
    <property type="entry name" value="DYW_dom"/>
</dbReference>
<comment type="similarity">
    <text evidence="1">Belongs to the PPR family. PCMP-H subfamily.</text>
</comment>
<dbReference type="Pfam" id="PF14432">
    <property type="entry name" value="DYW_deaminase"/>
    <property type="match status" value="1"/>
</dbReference>
<dbReference type="Gramene" id="rna11653">
    <property type="protein sequence ID" value="RHN75442.1"/>
    <property type="gene ID" value="gene11653"/>
</dbReference>
<dbReference type="Proteomes" id="UP000265566">
    <property type="component" value="Chromosome 2"/>
</dbReference>
<evidence type="ECO:0000256" key="1">
    <source>
        <dbReference type="ARBA" id="ARBA00006643"/>
    </source>
</evidence>
<organism evidence="3">
    <name type="scientific">Medicago truncatula</name>
    <name type="common">Barrel medic</name>
    <name type="synonym">Medicago tribuloides</name>
    <dbReference type="NCBI Taxonomy" id="3880"/>
    <lineage>
        <taxon>Eukaryota</taxon>
        <taxon>Viridiplantae</taxon>
        <taxon>Streptophyta</taxon>
        <taxon>Embryophyta</taxon>
        <taxon>Tracheophyta</taxon>
        <taxon>Spermatophyta</taxon>
        <taxon>Magnoliopsida</taxon>
        <taxon>eudicotyledons</taxon>
        <taxon>Gunneridae</taxon>
        <taxon>Pentapetalae</taxon>
        <taxon>rosids</taxon>
        <taxon>fabids</taxon>
        <taxon>Fabales</taxon>
        <taxon>Fabaceae</taxon>
        <taxon>Papilionoideae</taxon>
        <taxon>50 kb inversion clade</taxon>
        <taxon>NPAAA clade</taxon>
        <taxon>Hologalegina</taxon>
        <taxon>IRL clade</taxon>
        <taxon>Trifolieae</taxon>
        <taxon>Medicago</taxon>
    </lineage>
</organism>